<dbReference type="AlphaFoldDB" id="A0ABD3N265"/>
<dbReference type="PANTHER" id="PTHR14499">
    <property type="entry name" value="POTASSIUM CHANNEL TETRAMERIZATION DOMAIN-CONTAINING"/>
    <property type="match status" value="1"/>
</dbReference>
<dbReference type="PROSITE" id="PS50105">
    <property type="entry name" value="SAM_DOMAIN"/>
    <property type="match status" value="1"/>
</dbReference>
<dbReference type="SUPFAM" id="SSF47769">
    <property type="entry name" value="SAM/Pointed domain"/>
    <property type="match status" value="1"/>
</dbReference>
<dbReference type="Pfam" id="PF07647">
    <property type="entry name" value="SAM_2"/>
    <property type="match status" value="1"/>
</dbReference>
<keyword evidence="1" id="KW-0175">Coiled coil</keyword>
<evidence type="ECO:0000313" key="4">
    <source>
        <dbReference type="Proteomes" id="UP001530293"/>
    </source>
</evidence>
<dbReference type="Gene3D" id="1.10.150.50">
    <property type="entry name" value="Transcription Factor, Ets-1"/>
    <property type="match status" value="1"/>
</dbReference>
<dbReference type="Gene3D" id="3.30.710.10">
    <property type="entry name" value="Potassium Channel Kv1.1, Chain A"/>
    <property type="match status" value="2"/>
</dbReference>
<reference evidence="3 4" key="1">
    <citation type="submission" date="2024-10" db="EMBL/GenBank/DDBJ databases">
        <title>Updated reference genomes for cyclostephanoid diatoms.</title>
        <authorList>
            <person name="Roberts W.R."/>
            <person name="Alverson A.J."/>
        </authorList>
    </citation>
    <scope>NUCLEOTIDE SEQUENCE [LARGE SCALE GENOMIC DNA]</scope>
    <source>
        <strain evidence="3 4">AJA232-27</strain>
    </source>
</reference>
<evidence type="ECO:0000259" key="2">
    <source>
        <dbReference type="PROSITE" id="PS50105"/>
    </source>
</evidence>
<organism evidence="3 4">
    <name type="scientific">Discostella pseudostelligera</name>
    <dbReference type="NCBI Taxonomy" id="259834"/>
    <lineage>
        <taxon>Eukaryota</taxon>
        <taxon>Sar</taxon>
        <taxon>Stramenopiles</taxon>
        <taxon>Ochrophyta</taxon>
        <taxon>Bacillariophyta</taxon>
        <taxon>Coscinodiscophyceae</taxon>
        <taxon>Thalassiosirophycidae</taxon>
        <taxon>Stephanodiscales</taxon>
        <taxon>Stephanodiscaceae</taxon>
        <taxon>Discostella</taxon>
    </lineage>
</organism>
<dbReference type="SUPFAM" id="SSF54695">
    <property type="entry name" value="POZ domain"/>
    <property type="match status" value="1"/>
</dbReference>
<feature type="domain" description="SAM" evidence="2">
    <location>
        <begin position="472"/>
        <end position="537"/>
    </location>
</feature>
<dbReference type="SMART" id="SM00454">
    <property type="entry name" value="SAM"/>
    <property type="match status" value="1"/>
</dbReference>
<dbReference type="EMBL" id="JALLBG020000046">
    <property type="protein sequence ID" value="KAL3770067.1"/>
    <property type="molecule type" value="Genomic_DNA"/>
</dbReference>
<sequence length="605" mass="68797">MANVEYFLDFVVAARPPTSHFHNYNSLESLTTMDLPGLTDNESIAWCLKEFVDANEQLRATHDTVEREYNELLEKLCLEESAFNHRLEVLNKKLYDAAKTHGNLDASSDDVLEINAGGKIIVAKRSVLTHCTVGTRFHALFCGRWEKTLQRDSHGRIFLDVNSECFQAIITNLNELMSSSEDNRRELPYVDREYDHILRQQLELFAPCANTPTNSNIIPSQGILYDKFDAWRKRYGFGIFLRYSGTRDGLLSESLSTKCNEKGSFIFIMQTADQCSLCNYYCHRSDGFEFESKLSIRVGMFTAIERKLFAKILQGGCDSEPSELSRSKYKLLQEMVVLTHEPYGSSFSITQLEVFEVFKLSPTAKTNTVTKRAPVVRFQHDINNAINKSQDCLPMIELKVRTLEDSFNKEHQFVSKFAYGYTKDVITLNVRGTMMGTTRSTLRIIEDSVLTKQFDDSKWTEQGYINLRVKGWSADDVCNWVNNIEGIQEDIGSIFKKNSITGCELLALNFDGLEKMGIGRAGTVCLLQKEIEALVKASQDVVSVIDHCPYCFGKIFDFLRLKQLYAQGLAQQPALPDVPKSQKERFEKVVNFYFPGDAAKHILGS</sequence>
<comment type="caution">
    <text evidence="3">The sequence shown here is derived from an EMBL/GenBank/DDBJ whole genome shotgun (WGS) entry which is preliminary data.</text>
</comment>
<keyword evidence="4" id="KW-1185">Reference proteome</keyword>
<dbReference type="PANTHER" id="PTHR14499:SF136">
    <property type="entry name" value="GH08630P"/>
    <property type="match status" value="1"/>
</dbReference>
<dbReference type="InterPro" id="IPR011333">
    <property type="entry name" value="SKP1/BTB/POZ_sf"/>
</dbReference>
<dbReference type="InterPro" id="IPR001660">
    <property type="entry name" value="SAM"/>
</dbReference>
<feature type="coiled-coil region" evidence="1">
    <location>
        <begin position="48"/>
        <end position="75"/>
    </location>
</feature>
<accession>A0ABD3N265</accession>
<dbReference type="Proteomes" id="UP001530293">
    <property type="component" value="Unassembled WGS sequence"/>
</dbReference>
<evidence type="ECO:0000256" key="1">
    <source>
        <dbReference type="SAM" id="Coils"/>
    </source>
</evidence>
<gene>
    <name evidence="3" type="ORF">ACHAWU_005894</name>
</gene>
<protein>
    <recommendedName>
        <fullName evidence="2">SAM domain-containing protein</fullName>
    </recommendedName>
</protein>
<name>A0ABD3N265_9STRA</name>
<dbReference type="InterPro" id="IPR013761">
    <property type="entry name" value="SAM/pointed_sf"/>
</dbReference>
<evidence type="ECO:0000313" key="3">
    <source>
        <dbReference type="EMBL" id="KAL3770067.1"/>
    </source>
</evidence>
<proteinExistence type="predicted"/>